<organism evidence="2 3">
    <name type="scientific">Candidatus Magnetoglobus multicellularis str. Araruama</name>
    <dbReference type="NCBI Taxonomy" id="890399"/>
    <lineage>
        <taxon>Bacteria</taxon>
        <taxon>Pseudomonadati</taxon>
        <taxon>Thermodesulfobacteriota</taxon>
        <taxon>Desulfobacteria</taxon>
        <taxon>Desulfobacterales</taxon>
        <taxon>Desulfobacteraceae</taxon>
        <taxon>Candidatus Magnetoglobus</taxon>
    </lineage>
</organism>
<dbReference type="Proteomes" id="UP000189670">
    <property type="component" value="Unassembled WGS sequence"/>
</dbReference>
<evidence type="ECO:0000313" key="3">
    <source>
        <dbReference type="Proteomes" id="UP000189670"/>
    </source>
</evidence>
<dbReference type="InterPro" id="IPR027417">
    <property type="entry name" value="P-loop_NTPase"/>
</dbReference>
<evidence type="ECO:0000259" key="1">
    <source>
        <dbReference type="Pfam" id="PF09820"/>
    </source>
</evidence>
<comment type="caution">
    <text evidence="2">The sequence shown here is derived from an EMBL/GenBank/DDBJ whole genome shotgun (WGS) entry which is preliminary data.</text>
</comment>
<sequence length="337" mass="39633">MYQSKREDYKMAKEKIKKIPYGTADFERIQTKNMYYIDKTHYIPLIEESPDHIFLIRPRGFGKSLWMSVLETYYDINKKEKFNEFFKGTYIGQNPTEERNSYLILYFNFAAVNPDIKKVARSFESNCKTEINDFINRYERFIDKQTKETVISSENLDTKLQTLFRYFKSNETIKTYLLIDEYDNFTNTIIATAGTKEYHNLTQGEGVVKFFFNMIKSGTTGSNSAISRSFITGVSPVTMDDVTSGHNIGNNLSLNEEFNELYGFTQDDVKNILKYYYSKNFLKLDPDVCLKIMTLWYNNYKFSKDANKVLYNTELSNLIGDMAYDGKWKPFFKFLTN</sequence>
<feature type="domain" description="AAA-ATPase-like" evidence="1">
    <location>
        <begin position="20"/>
        <end position="243"/>
    </location>
</feature>
<dbReference type="PANTHER" id="PTHR34825">
    <property type="entry name" value="CONSERVED PROTEIN, WITH A WEAK D-GALACTARATE DEHYDRATASE/ALTRONATE HYDROLASE DOMAIN"/>
    <property type="match status" value="1"/>
</dbReference>
<dbReference type="EMBL" id="ATBP01000610">
    <property type="protein sequence ID" value="ETR69572.1"/>
    <property type="molecule type" value="Genomic_DNA"/>
</dbReference>
<evidence type="ECO:0000313" key="2">
    <source>
        <dbReference type="EMBL" id="ETR69572.1"/>
    </source>
</evidence>
<reference evidence="3" key="1">
    <citation type="submission" date="2012-11" db="EMBL/GenBank/DDBJ databases">
        <authorList>
            <person name="Lucero-Rivera Y.E."/>
            <person name="Tovar-Ramirez D."/>
        </authorList>
    </citation>
    <scope>NUCLEOTIDE SEQUENCE [LARGE SCALE GENOMIC DNA]</scope>
    <source>
        <strain evidence="3">Araruama</strain>
    </source>
</reference>
<dbReference type="InterPro" id="IPR018631">
    <property type="entry name" value="AAA-ATPase-like_dom"/>
</dbReference>
<dbReference type="SUPFAM" id="SSF52540">
    <property type="entry name" value="P-loop containing nucleoside triphosphate hydrolases"/>
    <property type="match status" value="1"/>
</dbReference>
<proteinExistence type="predicted"/>
<dbReference type="Pfam" id="PF09820">
    <property type="entry name" value="AAA-ATPase_like"/>
    <property type="match status" value="1"/>
</dbReference>
<gene>
    <name evidence="2" type="ORF">OMM_09481</name>
</gene>
<protein>
    <recommendedName>
        <fullName evidence="1">AAA-ATPase-like domain-containing protein</fullName>
    </recommendedName>
</protein>
<name>A0A1V1P3U6_9BACT</name>
<dbReference type="PANTHER" id="PTHR34825:SF2">
    <property type="entry name" value="AAA-ATPASE-LIKE DOMAIN-CONTAINING PROTEIN"/>
    <property type="match status" value="1"/>
</dbReference>
<feature type="non-terminal residue" evidence="2">
    <location>
        <position position="337"/>
    </location>
</feature>
<dbReference type="AlphaFoldDB" id="A0A1V1P3U6"/>
<accession>A0A1V1P3U6</accession>